<gene>
    <name evidence="2" type="ORF">BOTCAL_0374g00020</name>
</gene>
<accession>A0A4Y8CSJ1</accession>
<dbReference type="Proteomes" id="UP000297299">
    <property type="component" value="Unassembled WGS sequence"/>
</dbReference>
<dbReference type="EMBL" id="PHWZ01000373">
    <property type="protein sequence ID" value="TEY43200.1"/>
    <property type="molecule type" value="Genomic_DNA"/>
</dbReference>
<keyword evidence="3" id="KW-1185">Reference proteome</keyword>
<reference evidence="2 3" key="1">
    <citation type="submission" date="2017-11" db="EMBL/GenBank/DDBJ databases">
        <title>Comparative genomics of Botrytis spp.</title>
        <authorList>
            <person name="Valero-Jimenez C.A."/>
            <person name="Tapia P."/>
            <person name="Veloso J."/>
            <person name="Silva-Moreno E."/>
            <person name="Staats M."/>
            <person name="Valdes J.H."/>
            <person name="Van Kan J.A.L."/>
        </authorList>
    </citation>
    <scope>NUCLEOTIDE SEQUENCE [LARGE SCALE GENOMIC DNA]</scope>
    <source>
        <strain evidence="2 3">MUCL2830</strain>
    </source>
</reference>
<feature type="region of interest" description="Disordered" evidence="1">
    <location>
        <begin position="64"/>
        <end position="97"/>
    </location>
</feature>
<proteinExistence type="predicted"/>
<evidence type="ECO:0000313" key="3">
    <source>
        <dbReference type="Proteomes" id="UP000297299"/>
    </source>
</evidence>
<name>A0A4Y8CSJ1_9HELO</name>
<organism evidence="2 3">
    <name type="scientific">Botryotinia calthae</name>
    <dbReference type="NCBI Taxonomy" id="38488"/>
    <lineage>
        <taxon>Eukaryota</taxon>
        <taxon>Fungi</taxon>
        <taxon>Dikarya</taxon>
        <taxon>Ascomycota</taxon>
        <taxon>Pezizomycotina</taxon>
        <taxon>Leotiomycetes</taxon>
        <taxon>Helotiales</taxon>
        <taxon>Sclerotiniaceae</taxon>
        <taxon>Botryotinia</taxon>
    </lineage>
</organism>
<evidence type="ECO:0000256" key="1">
    <source>
        <dbReference type="SAM" id="MobiDB-lite"/>
    </source>
</evidence>
<sequence>MATHFTFRFLTDCCDRRKNDGEVILVSVVIVRGNAKFVCRAGGSIHNDIRKIHMLAVAKPWPFHPGATPKTSSQPPRLSTCHAISAGSPTRPPVQDF</sequence>
<evidence type="ECO:0000313" key="2">
    <source>
        <dbReference type="EMBL" id="TEY43200.1"/>
    </source>
</evidence>
<dbReference type="AlphaFoldDB" id="A0A4Y8CSJ1"/>
<comment type="caution">
    <text evidence="2">The sequence shown here is derived from an EMBL/GenBank/DDBJ whole genome shotgun (WGS) entry which is preliminary data.</text>
</comment>
<protein>
    <submittedName>
        <fullName evidence="2">Uncharacterized protein</fullName>
    </submittedName>
</protein>